<keyword evidence="5" id="KW-0238">DNA-binding</keyword>
<dbReference type="GeneTree" id="ENSGT00940000166555"/>
<dbReference type="GO" id="GO:0006508">
    <property type="term" value="P:proteolysis"/>
    <property type="evidence" value="ECO:0007669"/>
    <property type="project" value="UniProtKB-KW"/>
</dbReference>
<dbReference type="InterPro" id="IPR041588">
    <property type="entry name" value="Integrase_H2C2"/>
</dbReference>
<evidence type="ECO:0000313" key="13">
    <source>
        <dbReference type="Proteomes" id="UP000005207"/>
    </source>
</evidence>
<evidence type="ECO:0000256" key="3">
    <source>
        <dbReference type="ARBA" id="ARBA00022670"/>
    </source>
</evidence>
<dbReference type="Proteomes" id="UP000005207">
    <property type="component" value="Unplaced"/>
</dbReference>
<evidence type="ECO:0000256" key="8">
    <source>
        <dbReference type="SAM" id="MobiDB-lite"/>
    </source>
</evidence>
<dbReference type="SUPFAM" id="SSF56672">
    <property type="entry name" value="DNA/RNA polymerases"/>
    <property type="match status" value="1"/>
</dbReference>
<evidence type="ECO:0000313" key="12">
    <source>
        <dbReference type="Ensembl" id="ENSONIP00000055855.1"/>
    </source>
</evidence>
<feature type="region of interest" description="Disordered" evidence="8">
    <location>
        <begin position="228"/>
        <end position="250"/>
    </location>
</feature>
<dbReference type="SUPFAM" id="SSF57756">
    <property type="entry name" value="Retrovirus zinc finger-like domains"/>
    <property type="match status" value="1"/>
</dbReference>
<dbReference type="FunFam" id="3.30.70.270:FF:000026">
    <property type="entry name" value="Transposon Ty3-G Gag-Pol polyprotein"/>
    <property type="match status" value="1"/>
</dbReference>
<dbReference type="InterPro" id="IPR012337">
    <property type="entry name" value="RNaseH-like_sf"/>
</dbReference>
<dbReference type="InterPro" id="IPR041577">
    <property type="entry name" value="RT_RNaseH_2"/>
</dbReference>
<proteinExistence type="inferred from homology"/>
<dbReference type="Gene3D" id="1.10.340.70">
    <property type="match status" value="1"/>
</dbReference>
<dbReference type="Pfam" id="PF17919">
    <property type="entry name" value="RT_RNaseH_2"/>
    <property type="match status" value="1"/>
</dbReference>
<dbReference type="GO" id="GO:0015074">
    <property type="term" value="P:DNA integration"/>
    <property type="evidence" value="ECO:0007669"/>
    <property type="project" value="InterPro"/>
</dbReference>
<dbReference type="SUPFAM" id="SSF53098">
    <property type="entry name" value="Ribonuclease H-like"/>
    <property type="match status" value="1"/>
</dbReference>
<feature type="compositionally biased region" description="Polar residues" evidence="8">
    <location>
        <begin position="1291"/>
        <end position="1308"/>
    </location>
</feature>
<dbReference type="InParanoid" id="A0A669DC14"/>
<dbReference type="FunFam" id="3.30.420.10:FF:000063">
    <property type="entry name" value="Retrovirus-related Pol polyprotein from transposon 297-like Protein"/>
    <property type="match status" value="1"/>
</dbReference>
<dbReference type="OMA" id="NESIRMC"/>
<reference evidence="12" key="1">
    <citation type="submission" date="2025-08" db="UniProtKB">
        <authorList>
            <consortium name="Ensembl"/>
        </authorList>
    </citation>
    <scope>IDENTIFICATION</scope>
</reference>
<dbReference type="InterPro" id="IPR050951">
    <property type="entry name" value="Retrovirus_Pol_polyprotein"/>
</dbReference>
<dbReference type="InterPro" id="IPR001878">
    <property type="entry name" value="Znf_CCHC"/>
</dbReference>
<dbReference type="PROSITE" id="PS50158">
    <property type="entry name" value="ZF_CCHC"/>
    <property type="match status" value="2"/>
</dbReference>
<evidence type="ECO:0000259" key="10">
    <source>
        <dbReference type="PROSITE" id="PS50878"/>
    </source>
</evidence>
<dbReference type="FunFam" id="3.10.20.370:FF:000001">
    <property type="entry name" value="Retrovirus-related Pol polyprotein from transposon 17.6-like protein"/>
    <property type="match status" value="1"/>
</dbReference>
<dbReference type="GO" id="GO:0004523">
    <property type="term" value="F:RNA-DNA hybrid ribonuclease activity"/>
    <property type="evidence" value="ECO:0007669"/>
    <property type="project" value="UniProtKB-EC"/>
</dbReference>
<comment type="similarity">
    <text evidence="1">Belongs to the beta type-B retroviral polymerase family. HERV class-II K(HML-2) pol subfamily.</text>
</comment>
<feature type="compositionally biased region" description="Basic residues" evidence="8">
    <location>
        <begin position="239"/>
        <end position="250"/>
    </location>
</feature>
<sequence>MAGVIGSIGPFDESTEQWSSYTERFGYFVAANDIQDDKLVPIFLSVIGPKTFNLLRSLLQPAKPGNKSFTEIVDTLTKHFSPKPLVIAERFRFHKRNQEEGESVTMFVASLRKLAEHCEFKDVLNDTLRDRLVCGLRNEAAQKKLLTESDLTLEKAINISVTMEMASKEAHALHATDRVHKLDSGKANAQGPCFRCGKLGHLASDCWCKEMDCNNCGKKGHVARACRNKKSKDKGSKTGNKRGTAKFKKERHVRTVKLHEDRVSDSSDEEVLSAINTVRILNVDETSDGFWVKPKLEGHVVKMQIDTGSKASLVSYNVYRKCLKHLPLKPSDTVFKGYTGHRVPMKGMTEVTVQCNDQTAKLPVYVTQKDCPAIMGRVWLKAIRLNWQEVRKLSHGSSQLQAILGKHKEVFREELGSMKKITVKLHLKPDSKPVFMKARPVPYAIRPKVESNLDALVKNGVLEPVTTSEWATPIVPVPKKDGGIRICGDFKVSVNPVLTAEQYPLPLIDDLFAGLSGGQKFSKIDLNQAYLQMHVEEQSRDMLTINTHKGLFRYCRLPFGITSAPALFQRAIDQILSGLPGVQCYLDDILCTGADDEEHLRNLDATLQRLKEYGLRVRKEKCDFFQSSVEYLGHVIDANGLHTAPSKITAIVDAPPPQNVSQLKSFLGLLNYYGRFIPNLASLLKPLHNLLRKEEAWKWTASCQEAFQKAKDSLTASEVLTHFNPKFPIQLACDASPYGVGAVISHILPNGEERPIAFASRTLNTAETNYAQLEREALSIVFGVRKFHQYLYGRKFTLLTDHRPLTTILGPYTGIPSLAASRLQRWALILSGHSYDIKYRKSESHCNADGLSRLPLPVRKPVSDTVEILYFREVETAPVSAVQVKKASRNDPVLSAVMDWIIKGLPAGEDVDLKAFLGKRAELSVQAGCLLWGRRVIIPLSLQTKLLKQLHAGHSGIVRMKEIARSYFWWPNMDKQIEEIAKNCSSCHKVRNNPPLAPLHPWEFPQEPWHRVHIDFAGPYEDKMFLVAVDAHSKWPEVTIMKSTTTEKTIEALGEMFSRFGSPTQIVSDNGPQLVSQEMEAFLQANGVQHITSAPYHPATNGLAERFVQTMKHALKTSQGQGTLHQRLHRFLLNYRNSPHATTRTSPANAMFKRDLRTTFDLLKPATVKDTVQKQQEKQIMYRGQQVKNRVFSPGESVLARNYRGAHKWVPATVIAQTGPVSYTVQVADGVWRRHVDQLLQTAPVSAERSFEDLKSALIDSSVPPHMQVENSTASGKVVPTVNETARETETSSVTETKAPQESTQTDVTTDRRYPNRERRPPVRLSY</sequence>
<dbReference type="Gene3D" id="3.10.10.10">
    <property type="entry name" value="HIV Type 1 Reverse Transcriptase, subunit A, domain 1"/>
    <property type="match status" value="1"/>
</dbReference>
<protein>
    <recommendedName>
        <fullName evidence="6">Gypsy retrotransposon integrase-like protein 1</fullName>
        <ecNumber evidence="2">3.1.26.4</ecNumber>
    </recommendedName>
</protein>
<dbReference type="InterPro" id="IPR043128">
    <property type="entry name" value="Rev_trsase/Diguanyl_cyclase"/>
</dbReference>
<dbReference type="InterPro" id="IPR000477">
    <property type="entry name" value="RT_dom"/>
</dbReference>
<feature type="domain" description="Reverse transcriptase" evidence="10">
    <location>
        <begin position="458"/>
        <end position="636"/>
    </location>
</feature>
<dbReference type="CDD" id="cd09274">
    <property type="entry name" value="RNase_HI_RT_Ty3"/>
    <property type="match status" value="1"/>
</dbReference>
<keyword evidence="4" id="KW-0378">Hydrolase</keyword>
<evidence type="ECO:0000259" key="9">
    <source>
        <dbReference type="PROSITE" id="PS50158"/>
    </source>
</evidence>
<dbReference type="PANTHER" id="PTHR37984:SF13">
    <property type="entry name" value="RIBONUCLEASE H"/>
    <property type="match status" value="1"/>
</dbReference>
<dbReference type="Ensembl" id="ENSONIT00000092472.1">
    <property type="protein sequence ID" value="ENSONIP00000055855.1"/>
    <property type="gene ID" value="ENSONIG00000042591.1"/>
</dbReference>
<keyword evidence="7" id="KW-0862">Zinc</keyword>
<keyword evidence="4" id="KW-0064">Aspartyl protease</keyword>
<dbReference type="GO" id="GO:0008270">
    <property type="term" value="F:zinc ion binding"/>
    <property type="evidence" value="ECO:0007669"/>
    <property type="project" value="UniProtKB-KW"/>
</dbReference>
<dbReference type="InterPro" id="IPR021109">
    <property type="entry name" value="Peptidase_aspartic_dom_sf"/>
</dbReference>
<dbReference type="InterPro" id="IPR043502">
    <property type="entry name" value="DNA/RNA_pol_sf"/>
</dbReference>
<dbReference type="PROSITE" id="PS50878">
    <property type="entry name" value="RT_POL"/>
    <property type="match status" value="1"/>
</dbReference>
<evidence type="ECO:0000256" key="1">
    <source>
        <dbReference type="ARBA" id="ARBA00010879"/>
    </source>
</evidence>
<dbReference type="InterPro" id="IPR036397">
    <property type="entry name" value="RNaseH_sf"/>
</dbReference>
<dbReference type="Gene3D" id="4.10.60.10">
    <property type="entry name" value="Zinc finger, CCHC-type"/>
    <property type="match status" value="1"/>
</dbReference>
<keyword evidence="7" id="KW-0863">Zinc-finger</keyword>
<evidence type="ECO:0000256" key="7">
    <source>
        <dbReference type="PROSITE-ProRule" id="PRU00047"/>
    </source>
</evidence>
<dbReference type="PANTHER" id="PTHR37984">
    <property type="entry name" value="PROTEIN CBG26694"/>
    <property type="match status" value="1"/>
</dbReference>
<dbReference type="GO" id="GO:0003677">
    <property type="term" value="F:DNA binding"/>
    <property type="evidence" value="ECO:0007669"/>
    <property type="project" value="UniProtKB-KW"/>
</dbReference>
<organism evidence="12 13">
    <name type="scientific">Oreochromis niloticus</name>
    <name type="common">Nile tilapia</name>
    <name type="synonym">Tilapia nilotica</name>
    <dbReference type="NCBI Taxonomy" id="8128"/>
    <lineage>
        <taxon>Eukaryota</taxon>
        <taxon>Metazoa</taxon>
        <taxon>Chordata</taxon>
        <taxon>Craniata</taxon>
        <taxon>Vertebrata</taxon>
        <taxon>Euteleostomi</taxon>
        <taxon>Actinopterygii</taxon>
        <taxon>Neopterygii</taxon>
        <taxon>Teleostei</taxon>
        <taxon>Neoteleostei</taxon>
        <taxon>Acanthomorphata</taxon>
        <taxon>Ovalentaria</taxon>
        <taxon>Cichlomorphae</taxon>
        <taxon>Cichliformes</taxon>
        <taxon>Cichlidae</taxon>
        <taxon>African cichlids</taxon>
        <taxon>Pseudocrenilabrinae</taxon>
        <taxon>Oreochromini</taxon>
        <taxon>Oreochromis</taxon>
    </lineage>
</organism>
<evidence type="ECO:0000259" key="11">
    <source>
        <dbReference type="PROSITE" id="PS50994"/>
    </source>
</evidence>
<evidence type="ECO:0000256" key="4">
    <source>
        <dbReference type="ARBA" id="ARBA00022750"/>
    </source>
</evidence>
<keyword evidence="13" id="KW-1185">Reference proteome</keyword>
<dbReference type="SMART" id="SM00343">
    <property type="entry name" value="ZnF_C2HC"/>
    <property type="match status" value="2"/>
</dbReference>
<name>A0A669DC14_ORENI</name>
<evidence type="ECO:0000256" key="2">
    <source>
        <dbReference type="ARBA" id="ARBA00012180"/>
    </source>
</evidence>
<reference evidence="12" key="2">
    <citation type="submission" date="2025-09" db="UniProtKB">
        <authorList>
            <consortium name="Ensembl"/>
        </authorList>
    </citation>
    <scope>IDENTIFICATION</scope>
</reference>
<dbReference type="Gene3D" id="3.30.70.270">
    <property type="match status" value="2"/>
</dbReference>
<feature type="domain" description="CCHC-type" evidence="9">
    <location>
        <begin position="193"/>
        <end position="206"/>
    </location>
</feature>
<dbReference type="Gene3D" id="2.40.70.10">
    <property type="entry name" value="Acid Proteases"/>
    <property type="match status" value="1"/>
</dbReference>
<dbReference type="Gene3D" id="3.30.420.10">
    <property type="entry name" value="Ribonuclease H-like superfamily/Ribonuclease H"/>
    <property type="match status" value="1"/>
</dbReference>
<dbReference type="Pfam" id="PF17921">
    <property type="entry name" value="Integrase_H2C2"/>
    <property type="match status" value="1"/>
</dbReference>
<dbReference type="Pfam" id="PF00665">
    <property type="entry name" value="rve"/>
    <property type="match status" value="1"/>
</dbReference>
<dbReference type="EC" id="3.1.26.4" evidence="2"/>
<feature type="domain" description="CCHC-type" evidence="9">
    <location>
        <begin position="213"/>
        <end position="228"/>
    </location>
</feature>
<dbReference type="Pfam" id="PF00098">
    <property type="entry name" value="zf-CCHC"/>
    <property type="match status" value="2"/>
</dbReference>
<evidence type="ECO:0000256" key="5">
    <source>
        <dbReference type="ARBA" id="ARBA00023125"/>
    </source>
</evidence>
<keyword evidence="3" id="KW-0645">Protease</keyword>
<feature type="region of interest" description="Disordered" evidence="8">
    <location>
        <begin position="1264"/>
        <end position="1327"/>
    </location>
</feature>
<evidence type="ECO:0000256" key="6">
    <source>
        <dbReference type="ARBA" id="ARBA00039658"/>
    </source>
</evidence>
<keyword evidence="7" id="KW-0479">Metal-binding</keyword>
<dbReference type="FunFam" id="1.10.340.70:FF:000003">
    <property type="entry name" value="Protein CBG25708"/>
    <property type="match status" value="1"/>
</dbReference>
<dbReference type="InterPro" id="IPR036875">
    <property type="entry name" value="Znf_CCHC_sf"/>
</dbReference>
<dbReference type="CDD" id="cd01647">
    <property type="entry name" value="RT_LTR"/>
    <property type="match status" value="1"/>
</dbReference>
<dbReference type="Pfam" id="PF00078">
    <property type="entry name" value="RVT_1"/>
    <property type="match status" value="1"/>
</dbReference>
<dbReference type="GO" id="GO:0004190">
    <property type="term" value="F:aspartic-type endopeptidase activity"/>
    <property type="evidence" value="ECO:0007669"/>
    <property type="project" value="UniProtKB-KW"/>
</dbReference>
<dbReference type="InterPro" id="IPR001584">
    <property type="entry name" value="Integrase_cat-core"/>
</dbReference>
<feature type="compositionally biased region" description="Basic and acidic residues" evidence="8">
    <location>
        <begin position="1309"/>
        <end position="1321"/>
    </location>
</feature>
<feature type="domain" description="Integrase catalytic" evidence="11">
    <location>
        <begin position="1004"/>
        <end position="1155"/>
    </location>
</feature>
<dbReference type="PROSITE" id="PS50994">
    <property type="entry name" value="INTEGRASE"/>
    <property type="match status" value="1"/>
</dbReference>
<accession>A0A669DC14</accession>
<dbReference type="SUPFAM" id="SSF50630">
    <property type="entry name" value="Acid proteases"/>
    <property type="match status" value="1"/>
</dbReference>